<dbReference type="PROSITE" id="PS50026">
    <property type="entry name" value="EGF_3"/>
    <property type="match status" value="1"/>
</dbReference>
<comment type="caution">
    <text evidence="1">Lacks conserved residue(s) required for the propagation of feature annotation.</text>
</comment>
<dbReference type="EMBL" id="GEBQ01022271">
    <property type="protein sequence ID" value="JAT17706.1"/>
    <property type="molecule type" value="Transcribed_RNA"/>
</dbReference>
<reference evidence="3" key="1">
    <citation type="submission" date="2015-11" db="EMBL/GenBank/DDBJ databases">
        <title>De novo transcriptome assembly of four potential Pierce s Disease insect vectors from Arizona vineyards.</title>
        <authorList>
            <person name="Tassone E.E."/>
        </authorList>
    </citation>
    <scope>NUCLEOTIDE SEQUENCE</scope>
</reference>
<name>A0A1B6L214_9HEMI</name>
<protein>
    <recommendedName>
        <fullName evidence="2">EGF-like domain-containing protein</fullName>
    </recommendedName>
</protein>
<evidence type="ECO:0000313" key="3">
    <source>
        <dbReference type="EMBL" id="JAT17706.1"/>
    </source>
</evidence>
<feature type="domain" description="EGF-like" evidence="2">
    <location>
        <begin position="40"/>
        <end position="74"/>
    </location>
</feature>
<dbReference type="AlphaFoldDB" id="A0A1B6L214"/>
<organism evidence="3">
    <name type="scientific">Graphocephala atropunctata</name>
    <dbReference type="NCBI Taxonomy" id="36148"/>
    <lineage>
        <taxon>Eukaryota</taxon>
        <taxon>Metazoa</taxon>
        <taxon>Ecdysozoa</taxon>
        <taxon>Arthropoda</taxon>
        <taxon>Hexapoda</taxon>
        <taxon>Insecta</taxon>
        <taxon>Pterygota</taxon>
        <taxon>Neoptera</taxon>
        <taxon>Paraneoptera</taxon>
        <taxon>Hemiptera</taxon>
        <taxon>Auchenorrhyncha</taxon>
        <taxon>Membracoidea</taxon>
        <taxon>Cicadellidae</taxon>
        <taxon>Cicadellinae</taxon>
        <taxon>Cicadellini</taxon>
        <taxon>Graphocephala</taxon>
    </lineage>
</organism>
<accession>A0A1B6L214</accession>
<feature type="disulfide bond" evidence="1">
    <location>
        <begin position="43"/>
        <end position="53"/>
    </location>
</feature>
<feature type="non-terminal residue" evidence="3">
    <location>
        <position position="1"/>
    </location>
</feature>
<dbReference type="PANTHER" id="PTHR22963:SF39">
    <property type="entry name" value="DUMPY"/>
    <property type="match status" value="1"/>
</dbReference>
<feature type="non-terminal residue" evidence="3">
    <location>
        <position position="131"/>
    </location>
</feature>
<evidence type="ECO:0000259" key="2">
    <source>
        <dbReference type="PROSITE" id="PS50026"/>
    </source>
</evidence>
<proteinExistence type="predicted"/>
<sequence length="131" mass="14358">CFLANVAHIYGQSEVMSSLTPCTTNEGCDKGLTCVDLKCQNPCPGICQNNATCEVHNHVPFCSCKTGFSGNAFTGYRQEDRAARQLCSPCTPWFTTVPKGCKKDYLVVSEDVKWYEAVSACKKMGRDLVTV</sequence>
<keyword evidence="1" id="KW-0245">EGF-like domain</keyword>
<keyword evidence="1" id="KW-1015">Disulfide bond</keyword>
<dbReference type="InterPro" id="IPR000742">
    <property type="entry name" value="EGF"/>
</dbReference>
<gene>
    <name evidence="3" type="ORF">g.51208</name>
</gene>
<dbReference type="PANTHER" id="PTHR22963">
    <property type="entry name" value="ENDOGLIN-RELATED"/>
    <property type="match status" value="1"/>
</dbReference>
<evidence type="ECO:0000256" key="1">
    <source>
        <dbReference type="PROSITE-ProRule" id="PRU00076"/>
    </source>
</evidence>